<keyword evidence="3" id="KW-1185">Reference proteome</keyword>
<dbReference type="EMBL" id="JAWMAJ010000172">
    <property type="protein sequence ID" value="MDV7221430.1"/>
    <property type="molecule type" value="Genomic_DNA"/>
</dbReference>
<keyword evidence="1" id="KW-1133">Transmembrane helix</keyword>
<dbReference type="Proteomes" id="UP001187346">
    <property type="component" value="Unassembled WGS sequence"/>
</dbReference>
<protein>
    <recommendedName>
        <fullName evidence="4">Integral membrane protein</fullName>
    </recommendedName>
</protein>
<feature type="transmembrane region" description="Helical" evidence="1">
    <location>
        <begin position="32"/>
        <end position="51"/>
    </location>
</feature>
<reference evidence="2 3" key="1">
    <citation type="submission" date="2023-10" db="EMBL/GenBank/DDBJ databases">
        <title>Characterization of rhizosphere-enriched actinobacteria from wheat plants lab-grown on chernevaya soil.</title>
        <authorList>
            <person name="Tikhonova E.N."/>
            <person name="Konopkin A."/>
            <person name="Kravchenko I.K."/>
        </authorList>
    </citation>
    <scope>NUCLEOTIDE SEQUENCE [LARGE SCALE GENOMIC DNA]</scope>
    <source>
        <strain evidence="2 3">RR29</strain>
    </source>
</reference>
<organism evidence="2 3">
    <name type="scientific">Streptomyces prunicolor</name>
    <dbReference type="NCBI Taxonomy" id="67348"/>
    <lineage>
        <taxon>Bacteria</taxon>
        <taxon>Bacillati</taxon>
        <taxon>Actinomycetota</taxon>
        <taxon>Actinomycetes</taxon>
        <taxon>Kitasatosporales</taxon>
        <taxon>Streptomycetaceae</taxon>
        <taxon>Streptomyces</taxon>
    </lineage>
</organism>
<keyword evidence="1" id="KW-0812">Transmembrane</keyword>
<comment type="caution">
    <text evidence="2">The sequence shown here is derived from an EMBL/GenBank/DDBJ whole genome shotgun (WGS) entry which is preliminary data.</text>
</comment>
<evidence type="ECO:0000256" key="1">
    <source>
        <dbReference type="SAM" id="Phobius"/>
    </source>
</evidence>
<evidence type="ECO:0000313" key="3">
    <source>
        <dbReference type="Proteomes" id="UP001187346"/>
    </source>
</evidence>
<sequence length="58" mass="6187">MKRVVLSFGFMAVAMTITSLITEHTLPPLLEVVTFLVVGFAALGVGALIQASRRKARG</sequence>
<dbReference type="RefSeq" id="WP_158697773.1">
    <property type="nucleotide sequence ID" value="NZ_JAWMAJ010000172.1"/>
</dbReference>
<name>A0ABU4FMZ0_9ACTN</name>
<keyword evidence="1" id="KW-0472">Membrane</keyword>
<evidence type="ECO:0000313" key="2">
    <source>
        <dbReference type="EMBL" id="MDV7221430.1"/>
    </source>
</evidence>
<accession>A0ABU4FMZ0</accession>
<proteinExistence type="predicted"/>
<evidence type="ECO:0008006" key="4">
    <source>
        <dbReference type="Google" id="ProtNLM"/>
    </source>
</evidence>
<gene>
    <name evidence="2" type="ORF">R5A26_36370</name>
</gene>